<feature type="transmembrane region" description="Helical" evidence="1">
    <location>
        <begin position="152"/>
        <end position="174"/>
    </location>
</feature>
<evidence type="ECO:0000313" key="3">
    <source>
        <dbReference type="Proteomes" id="UP000462931"/>
    </source>
</evidence>
<dbReference type="GO" id="GO:0005886">
    <property type="term" value="C:plasma membrane"/>
    <property type="evidence" value="ECO:0007669"/>
    <property type="project" value="TreeGrafter"/>
</dbReference>
<dbReference type="GO" id="GO:0015209">
    <property type="term" value="F:cytosine transmembrane transporter activity"/>
    <property type="evidence" value="ECO:0007669"/>
    <property type="project" value="InterPro"/>
</dbReference>
<feature type="transmembrane region" description="Helical" evidence="1">
    <location>
        <begin position="346"/>
        <end position="366"/>
    </location>
</feature>
<dbReference type="Gene3D" id="1.10.4160.10">
    <property type="entry name" value="Hydantoin permease"/>
    <property type="match status" value="1"/>
</dbReference>
<organism evidence="2 3">
    <name type="scientific">Pedobacter puniceum</name>
    <dbReference type="NCBI Taxonomy" id="2666136"/>
    <lineage>
        <taxon>Bacteria</taxon>
        <taxon>Pseudomonadati</taxon>
        <taxon>Bacteroidota</taxon>
        <taxon>Sphingobacteriia</taxon>
        <taxon>Sphingobacteriales</taxon>
        <taxon>Sphingobacteriaceae</taxon>
        <taxon>Pedobacter</taxon>
    </lineage>
</organism>
<evidence type="ECO:0008006" key="4">
    <source>
        <dbReference type="Google" id="ProtNLM"/>
    </source>
</evidence>
<dbReference type="PANTHER" id="PTHR30569:SF0">
    <property type="entry name" value="CYTOSINE PERMEASE"/>
    <property type="match status" value="1"/>
</dbReference>
<feature type="transmembrane region" description="Helical" evidence="1">
    <location>
        <begin position="437"/>
        <end position="456"/>
    </location>
</feature>
<feature type="transmembrane region" description="Helical" evidence="1">
    <location>
        <begin position="304"/>
        <end position="325"/>
    </location>
</feature>
<dbReference type="AlphaFoldDB" id="A0A7K0FS05"/>
<dbReference type="EMBL" id="WKJI01000008">
    <property type="protein sequence ID" value="MRX48789.1"/>
    <property type="molecule type" value="Genomic_DNA"/>
</dbReference>
<name>A0A7K0FS05_9SPHI</name>
<protein>
    <recommendedName>
        <fullName evidence="4">Cytosine permease</fullName>
    </recommendedName>
</protein>
<accession>A0A7K0FS05</accession>
<keyword evidence="1" id="KW-1133">Transmembrane helix</keyword>
<sequence length="473" mass="51274">MSDNTATSISNQLDAINDYEREPVPASKVKGFKDFLALVASEHIAGTEFVIGPLFVLHGATASDVILGLLVGNILATLSWTLICAPLAVKTRLTLFYQLERISGYKLVSIFNGISGIQACVFAAFMAVVSAGAISLVLGLETPSFSQMLPSGITWVVLVTVLVALITVIAIQGIDLVSKFATISTPWMPWVFLASGIATLPQLGVHSFSDFWTVANTTIWTGTPVEGMSKYNFWHIMFFAWLCNTAMHIGLADTFIYRYAKKSYYGIASFGGMFIGHFMAWIASGILCAAALQAGISDPTPGQVAGIGAGIAGIICVVIAGWTTANPTLYRAGLAIQGIFPSTKRWKITAWLGLAAALMASFPGIVSKLDNLLAWFALIAAPVGAIVVLEVYVFKKLNLETDYSHHRNGKMNWAVAATWIISVTLCYLIYLGLELDFFFFMAIPGWFIAAIVYLFLCKLRQMKQPKNIIKDSL</sequence>
<comment type="caution">
    <text evidence="2">The sequence shown here is derived from an EMBL/GenBank/DDBJ whole genome shotgun (WGS) entry which is preliminary data.</text>
</comment>
<evidence type="ECO:0000313" key="2">
    <source>
        <dbReference type="EMBL" id="MRX48789.1"/>
    </source>
</evidence>
<evidence type="ECO:0000256" key="1">
    <source>
        <dbReference type="SAM" id="Phobius"/>
    </source>
</evidence>
<dbReference type="InterPro" id="IPR030191">
    <property type="entry name" value="CodB"/>
</dbReference>
<keyword evidence="3" id="KW-1185">Reference proteome</keyword>
<gene>
    <name evidence="2" type="ORF">GJJ64_16455</name>
</gene>
<dbReference type="PANTHER" id="PTHR30569">
    <property type="entry name" value="CYTOSINE TRANSPORTER CODB"/>
    <property type="match status" value="1"/>
</dbReference>
<dbReference type="RefSeq" id="WP_154288850.1">
    <property type="nucleotide sequence ID" value="NZ_WKJI01000008.1"/>
</dbReference>
<feature type="transmembrane region" description="Helical" evidence="1">
    <location>
        <begin position="413"/>
        <end position="431"/>
    </location>
</feature>
<reference evidence="2 3" key="1">
    <citation type="submission" date="2019-11" db="EMBL/GenBank/DDBJ databases">
        <authorList>
            <person name="Cheng Q."/>
            <person name="Yang Z."/>
        </authorList>
    </citation>
    <scope>NUCLEOTIDE SEQUENCE [LARGE SCALE GENOMIC DNA]</scope>
    <source>
        <strain evidence="2 3">HX-22-1</strain>
    </source>
</reference>
<feature type="transmembrane region" description="Helical" evidence="1">
    <location>
        <begin position="110"/>
        <end position="140"/>
    </location>
</feature>
<feature type="transmembrane region" description="Helical" evidence="1">
    <location>
        <begin position="233"/>
        <end position="252"/>
    </location>
</feature>
<feature type="transmembrane region" description="Helical" evidence="1">
    <location>
        <begin position="186"/>
        <end position="204"/>
    </location>
</feature>
<feature type="transmembrane region" description="Helical" evidence="1">
    <location>
        <begin position="65"/>
        <end position="89"/>
    </location>
</feature>
<feature type="transmembrane region" description="Helical" evidence="1">
    <location>
        <begin position="264"/>
        <end position="292"/>
    </location>
</feature>
<dbReference type="Proteomes" id="UP000462931">
    <property type="component" value="Unassembled WGS sequence"/>
</dbReference>
<proteinExistence type="predicted"/>
<keyword evidence="1" id="KW-0472">Membrane</keyword>
<keyword evidence="1" id="KW-0812">Transmembrane</keyword>
<feature type="transmembrane region" description="Helical" evidence="1">
    <location>
        <begin position="372"/>
        <end position="393"/>
    </location>
</feature>